<dbReference type="EMBL" id="JAAIUW010000005">
    <property type="protein sequence ID" value="KAF7831887.1"/>
    <property type="molecule type" value="Genomic_DNA"/>
</dbReference>
<accession>A0A835C7L8</accession>
<evidence type="ECO:0000313" key="2">
    <source>
        <dbReference type="Proteomes" id="UP000634136"/>
    </source>
</evidence>
<proteinExistence type="predicted"/>
<name>A0A835C7L8_9FABA</name>
<gene>
    <name evidence="1" type="ORF">G2W53_014220</name>
</gene>
<keyword evidence="2" id="KW-1185">Reference proteome</keyword>
<dbReference type="AlphaFoldDB" id="A0A835C7L8"/>
<comment type="caution">
    <text evidence="1">The sequence shown here is derived from an EMBL/GenBank/DDBJ whole genome shotgun (WGS) entry which is preliminary data.</text>
</comment>
<organism evidence="1 2">
    <name type="scientific">Senna tora</name>
    <dbReference type="NCBI Taxonomy" id="362788"/>
    <lineage>
        <taxon>Eukaryota</taxon>
        <taxon>Viridiplantae</taxon>
        <taxon>Streptophyta</taxon>
        <taxon>Embryophyta</taxon>
        <taxon>Tracheophyta</taxon>
        <taxon>Spermatophyta</taxon>
        <taxon>Magnoliopsida</taxon>
        <taxon>eudicotyledons</taxon>
        <taxon>Gunneridae</taxon>
        <taxon>Pentapetalae</taxon>
        <taxon>rosids</taxon>
        <taxon>fabids</taxon>
        <taxon>Fabales</taxon>
        <taxon>Fabaceae</taxon>
        <taxon>Caesalpinioideae</taxon>
        <taxon>Cassia clade</taxon>
        <taxon>Senna</taxon>
    </lineage>
</organism>
<protein>
    <submittedName>
        <fullName evidence="1">Uncharacterized protein</fullName>
    </submittedName>
</protein>
<sequence length="27" mass="3029">MAAVLQLRVWVEEQSTPQNASQDEDPS</sequence>
<dbReference type="Proteomes" id="UP000634136">
    <property type="component" value="Unassembled WGS sequence"/>
</dbReference>
<evidence type="ECO:0000313" key="1">
    <source>
        <dbReference type="EMBL" id="KAF7831887.1"/>
    </source>
</evidence>
<reference evidence="1" key="1">
    <citation type="submission" date="2020-09" db="EMBL/GenBank/DDBJ databases">
        <title>Genome-Enabled Discovery of Anthraquinone Biosynthesis in Senna tora.</title>
        <authorList>
            <person name="Kang S.-H."/>
            <person name="Pandey R.P."/>
            <person name="Lee C.-M."/>
            <person name="Sim J.-S."/>
            <person name="Jeong J.-T."/>
            <person name="Choi B.-S."/>
            <person name="Jung M."/>
            <person name="Ginzburg D."/>
            <person name="Zhao K."/>
            <person name="Won S.Y."/>
            <person name="Oh T.-J."/>
            <person name="Yu Y."/>
            <person name="Kim N.-H."/>
            <person name="Lee O.R."/>
            <person name="Lee T.-H."/>
            <person name="Bashyal P."/>
            <person name="Kim T.-S."/>
            <person name="Lee W.-H."/>
            <person name="Kawkins C."/>
            <person name="Kim C.-K."/>
            <person name="Kim J.S."/>
            <person name="Ahn B.O."/>
            <person name="Rhee S.Y."/>
            <person name="Sohng J.K."/>
        </authorList>
    </citation>
    <scope>NUCLEOTIDE SEQUENCE</scope>
    <source>
        <tissue evidence="1">Leaf</tissue>
    </source>
</reference>